<feature type="region of interest" description="Disordered" evidence="1">
    <location>
        <begin position="640"/>
        <end position="660"/>
    </location>
</feature>
<feature type="compositionally biased region" description="Acidic residues" evidence="1">
    <location>
        <begin position="16"/>
        <end position="27"/>
    </location>
</feature>
<dbReference type="EMBL" id="GDQN01000211">
    <property type="protein sequence ID" value="JAT90843.1"/>
    <property type="molecule type" value="Transcribed_RNA"/>
</dbReference>
<feature type="region of interest" description="Disordered" evidence="1">
    <location>
        <begin position="187"/>
        <end position="206"/>
    </location>
</feature>
<evidence type="ECO:0000259" key="2">
    <source>
        <dbReference type="Pfam" id="PF15045"/>
    </source>
</evidence>
<evidence type="ECO:0000256" key="1">
    <source>
        <dbReference type="SAM" id="MobiDB-lite"/>
    </source>
</evidence>
<name>A0A1E1WUZ4_PECGO</name>
<dbReference type="Pfam" id="PF15045">
    <property type="entry name" value="Clathrin_bdg"/>
    <property type="match status" value="1"/>
</dbReference>
<feature type="domain" description="Aftiphilin clathrin-binding box" evidence="2">
    <location>
        <begin position="382"/>
        <end position="445"/>
    </location>
</feature>
<gene>
    <name evidence="3" type="ORF">g.12072</name>
</gene>
<reference evidence="3" key="1">
    <citation type="submission" date="2015-09" db="EMBL/GenBank/DDBJ databases">
        <title>De novo assembly of Pectinophora gossypiella (Pink Bollworm) gut transcriptome.</title>
        <authorList>
            <person name="Tassone E.E."/>
        </authorList>
    </citation>
    <scope>NUCLEOTIDE SEQUENCE</scope>
</reference>
<feature type="compositionally biased region" description="Polar residues" evidence="1">
    <location>
        <begin position="610"/>
        <end position="622"/>
    </location>
</feature>
<accession>A0A1E1WUZ4</accession>
<dbReference type="PANTHER" id="PTHR16156:SF10">
    <property type="entry name" value="AFTIPHILIN-RELATED"/>
    <property type="match status" value="1"/>
</dbReference>
<dbReference type="OrthoDB" id="5917212at2759"/>
<proteinExistence type="predicted"/>
<dbReference type="GO" id="GO:0030121">
    <property type="term" value="C:AP-1 adaptor complex"/>
    <property type="evidence" value="ECO:0007669"/>
    <property type="project" value="TreeGrafter"/>
</dbReference>
<dbReference type="PANTHER" id="PTHR16156">
    <property type="entry name" value="AFTIPHILIN A-RELATED"/>
    <property type="match status" value="1"/>
</dbReference>
<feature type="region of interest" description="Disordered" evidence="1">
    <location>
        <begin position="603"/>
        <end position="624"/>
    </location>
</feature>
<feature type="compositionally biased region" description="Low complexity" evidence="1">
    <location>
        <begin position="958"/>
        <end position="969"/>
    </location>
</feature>
<sequence length="1047" mass="116048">MSIPPLVCSTPPPPDQCEDDKDPEDFDIQYNLSQDDDDDNYDYGNFATFNHFTSNSKPEVPVIAKVVENVKVDDISKTNTNSIENILGTNISSNIKLSVEEETNVEDLDLKIDEESLKTIDVLESKDICVENNQSSEPGEEINIPRDTKSYPAESNEFMIEPPSLDHVEEPPSQVDEIITEDVPVIKPESEEQSHETENEIKPETIEETKLEELEGRTKQLTVDDDNFGDFDDFKFTNPAEKPPTLDICDNPWDNTETTEDDFGDFKANFDSNESSLFSTEVKPEHSKQNIENKVEDSEINDDDGFGDFNDFQSSSAESRVNIEDGESLESQTPVLFLEITDDEDKLMEHINREINNMFEDELPEVEEEFEGKLETQLGVTWGHLLETEVRQPYMVNWNNSVGQKTLLKALCIDSRNILFGPKWSYNMPKYAANLGMAPLQPVKQVAAPSTSQIEGSSADKSTCKAATWSDPFTSDGQQFTYAEALLLDLEHLMATLDQMAHNHSTLKISELLSHARNSETATANPAKDARPADLDVFEASTSSKSDKIFSSTLNVQPIRQISLPDTHIFTPTDSETPRSTTIHYDTSPTVLLPQTLIEPNKSDAAFKSDPNTLPPQSSSKASAVDDEYWEFQDFKGTLNSTTPSATSLAPEKSEAPKTSLNVTHGTQLLQPIKLEPTIPTLNWPDPGQVKETFDDFSDFVSTASLNSQTQSPDVPVTQIASKSVIDYDKPGPSGIVPNVKTASDISDNFEDDFDTFQSALPSTSSINFNFVPVNSKSTATAKPATSPQMAPQTMTDFGYALPKIDNVKSDTISYESIKPQDNLVQNQMSLFPENIETNKTPEFPVMISPQQTTSPSMLGASLLQPTSVASSVTQSQKKSAQILQPLTLESFSQINWPNPGIDLQDLSRFNPVETLHSLKTDLSVNSQSKVSSPVSSHKNVGSSQVAEDDWGDFVSSKPKPQQAMPKKQTTFVDDDEWTDFVSSPSVKPQNGLNTISLNVHTNLSIQKSSKYTGKGNKPPIDIPSLNYITPKSSNHKSYKDRHFQNL</sequence>
<evidence type="ECO:0000313" key="3">
    <source>
        <dbReference type="EMBL" id="JAT90843.1"/>
    </source>
</evidence>
<dbReference type="GO" id="GO:0030276">
    <property type="term" value="F:clathrin binding"/>
    <property type="evidence" value="ECO:0007669"/>
    <property type="project" value="InterPro"/>
</dbReference>
<dbReference type="InterPro" id="IPR029205">
    <property type="entry name" value="Clathrin-bd"/>
</dbReference>
<dbReference type="InterPro" id="IPR046359">
    <property type="entry name" value="Aftin-like"/>
</dbReference>
<organism evidence="3">
    <name type="scientific">Pectinophora gossypiella</name>
    <name type="common">Cotton pink bollworm</name>
    <name type="synonym">Depressaria gossypiella</name>
    <dbReference type="NCBI Taxonomy" id="13191"/>
    <lineage>
        <taxon>Eukaryota</taxon>
        <taxon>Metazoa</taxon>
        <taxon>Ecdysozoa</taxon>
        <taxon>Arthropoda</taxon>
        <taxon>Hexapoda</taxon>
        <taxon>Insecta</taxon>
        <taxon>Pterygota</taxon>
        <taxon>Neoptera</taxon>
        <taxon>Endopterygota</taxon>
        <taxon>Lepidoptera</taxon>
        <taxon>Glossata</taxon>
        <taxon>Ditrysia</taxon>
        <taxon>Gelechioidea</taxon>
        <taxon>Gelechiidae</taxon>
        <taxon>Apatetrinae</taxon>
        <taxon>Pectinophora</taxon>
    </lineage>
</organism>
<feature type="region of interest" description="Disordered" evidence="1">
    <location>
        <begin position="925"/>
        <end position="972"/>
    </location>
</feature>
<dbReference type="GO" id="GO:0032588">
    <property type="term" value="C:trans-Golgi network membrane"/>
    <property type="evidence" value="ECO:0007669"/>
    <property type="project" value="InterPro"/>
</dbReference>
<dbReference type="AlphaFoldDB" id="A0A1E1WUZ4"/>
<feature type="compositionally biased region" description="Low complexity" evidence="1">
    <location>
        <begin position="925"/>
        <end position="941"/>
    </location>
</feature>
<feature type="compositionally biased region" description="Basic and acidic residues" evidence="1">
    <location>
        <begin position="188"/>
        <end position="206"/>
    </location>
</feature>
<feature type="region of interest" description="Disordered" evidence="1">
    <location>
        <begin position="298"/>
        <end position="323"/>
    </location>
</feature>
<feature type="region of interest" description="Disordered" evidence="1">
    <location>
        <begin position="1"/>
        <end position="39"/>
    </location>
</feature>
<feature type="region of interest" description="Disordered" evidence="1">
    <location>
        <begin position="1009"/>
        <end position="1047"/>
    </location>
</feature>
<protein>
    <recommendedName>
        <fullName evidence="2">Aftiphilin clathrin-binding box domain-containing protein</fullName>
    </recommendedName>
</protein>